<dbReference type="InterPro" id="IPR011989">
    <property type="entry name" value="ARM-like"/>
</dbReference>
<dbReference type="InterPro" id="IPR017927">
    <property type="entry name" value="FAD-bd_FR_type"/>
</dbReference>
<dbReference type="Pfam" id="PF10418">
    <property type="entry name" value="DHODB_Fe-S_bind"/>
    <property type="match status" value="1"/>
</dbReference>
<dbReference type="PANTHER" id="PTHR43513">
    <property type="entry name" value="DIHYDROOROTATE DEHYDROGENASE B (NAD(+)), ELECTRON TRANSFER SUBUNIT"/>
    <property type="match status" value="1"/>
</dbReference>
<gene>
    <name evidence="3" type="ORF">MNBD_NITROSPINAE04-1307</name>
</gene>
<dbReference type="InterPro" id="IPR019480">
    <property type="entry name" value="Dihydroorotate_DH_Fe-S-bd"/>
</dbReference>
<dbReference type="PROSITE" id="PS51384">
    <property type="entry name" value="FAD_FR"/>
    <property type="match status" value="1"/>
</dbReference>
<reference evidence="3" key="1">
    <citation type="submission" date="2018-06" db="EMBL/GenBank/DDBJ databases">
        <authorList>
            <person name="Zhirakovskaya E."/>
        </authorList>
    </citation>
    <scope>NUCLEOTIDE SEQUENCE</scope>
</reference>
<dbReference type="InterPro" id="IPR016024">
    <property type="entry name" value="ARM-type_fold"/>
</dbReference>
<dbReference type="NCBIfam" id="NF004862">
    <property type="entry name" value="PRK06222.1"/>
    <property type="match status" value="1"/>
</dbReference>
<dbReference type="EMBL" id="UOGA01000203">
    <property type="protein sequence ID" value="VAX21547.1"/>
    <property type="molecule type" value="Genomic_DNA"/>
</dbReference>
<feature type="domain" description="FAD-binding FR-type" evidence="2">
    <location>
        <begin position="272"/>
        <end position="370"/>
    </location>
</feature>
<dbReference type="InterPro" id="IPR000357">
    <property type="entry name" value="HEAT"/>
</dbReference>
<dbReference type="CDD" id="cd06219">
    <property type="entry name" value="DHOD_e_trans_like1"/>
    <property type="match status" value="1"/>
</dbReference>
<sequence>MTDRINNIAKKFASGDTERLREAVEEIKKLSDLSPEESKELASGISTIFYHDYTGNEPLKQAVMEAESLMVSLGEGAAEVAMEQLTQADPDSVRHFARIIGAIGGSSVDLVLGGLKQYKDDQYILTSMLRAAGCYTGADALKFLPSVLECAASPNVQVKSSALYCLGRISNRLDSSAIGEKEREKMFDTCFAALSDPKALTRLHAIKAIGKMLCNSYLTEKQVEKSHKAFRAALGLDDYEWDIAYIVRNEAEHYLHLCRSGEKQNGKSKASVYKQDFTILTKKELSPNTYHLRINAPLLAAKIKAGQFVIIRPNSHSERIPLSICGWDRKKGYIDLIIMAAGRTSTEATLKEVGDSFVDMVGPLGQRSHVAKYDGACVVIGGGYGTGAIIPTARDLREMGNRVIGIVGAREKDLLIMVDELREVCDEVFVTTNDGSEGIEGFVTHALEKIVEKEKVSTALAVGPVPMMIAVSKMTKEEDIECWVSLNAIMVDGTGMCGACRVSVGGKTKFACFHGPDFNGHEVDFDQLMKRQKMFMDKEKIAMEAMKL</sequence>
<dbReference type="GO" id="GO:0016491">
    <property type="term" value="F:oxidoreductase activity"/>
    <property type="evidence" value="ECO:0007669"/>
    <property type="project" value="InterPro"/>
</dbReference>
<dbReference type="SUPFAM" id="SSF63380">
    <property type="entry name" value="Riboflavin synthase domain-like"/>
    <property type="match status" value="1"/>
</dbReference>
<protein>
    <submittedName>
        <fullName evidence="3">NADH-dependent reduced ferredoxin:NADP+ oxidoreductase subunit A</fullName>
    </submittedName>
</protein>
<evidence type="ECO:0000256" key="1">
    <source>
        <dbReference type="ARBA" id="ARBA00022737"/>
    </source>
</evidence>
<dbReference type="Pfam" id="PF02985">
    <property type="entry name" value="HEAT"/>
    <property type="match status" value="1"/>
</dbReference>
<dbReference type="Gene3D" id="2.40.30.10">
    <property type="entry name" value="Translation factors"/>
    <property type="match status" value="1"/>
</dbReference>
<organism evidence="3">
    <name type="scientific">hydrothermal vent metagenome</name>
    <dbReference type="NCBI Taxonomy" id="652676"/>
    <lineage>
        <taxon>unclassified sequences</taxon>
        <taxon>metagenomes</taxon>
        <taxon>ecological metagenomes</taxon>
    </lineage>
</organism>
<dbReference type="Gene3D" id="1.25.10.10">
    <property type="entry name" value="Leucine-rich Repeat Variant"/>
    <property type="match status" value="1"/>
</dbReference>
<evidence type="ECO:0000313" key="3">
    <source>
        <dbReference type="EMBL" id="VAX21547.1"/>
    </source>
</evidence>
<name>A0A3B1CY36_9ZZZZ</name>
<accession>A0A3B1CY36</accession>
<dbReference type="SUPFAM" id="SSF52343">
    <property type="entry name" value="Ferredoxin reductase-like, C-terminal NADP-linked domain"/>
    <property type="match status" value="1"/>
</dbReference>
<dbReference type="PANTHER" id="PTHR43513:SF3">
    <property type="entry name" value="DIHYDROOROTATE DEHYDROGENASE B (NAD(+)), ELECTRON TRANSFER SUBUNIT-RELATED"/>
    <property type="match status" value="1"/>
</dbReference>
<evidence type="ECO:0000259" key="2">
    <source>
        <dbReference type="PROSITE" id="PS51384"/>
    </source>
</evidence>
<keyword evidence="1" id="KW-0677">Repeat</keyword>
<dbReference type="SUPFAM" id="SSF48371">
    <property type="entry name" value="ARM repeat"/>
    <property type="match status" value="1"/>
</dbReference>
<dbReference type="InterPro" id="IPR017938">
    <property type="entry name" value="Riboflavin_synthase-like_b-brl"/>
</dbReference>
<proteinExistence type="predicted"/>
<dbReference type="AlphaFoldDB" id="A0A3B1CY36"/>
<dbReference type="InterPro" id="IPR050353">
    <property type="entry name" value="PyrK_electron_transfer"/>
</dbReference>
<dbReference type="InterPro" id="IPR039261">
    <property type="entry name" value="FNR_nucleotide-bd"/>
</dbReference>
<dbReference type="Gene3D" id="3.40.50.80">
    <property type="entry name" value="Nucleotide-binding domain of ferredoxin-NADP reductase (FNR) module"/>
    <property type="match status" value="1"/>
</dbReference>